<dbReference type="PANTHER" id="PTHR10566:SF119">
    <property type="entry name" value="OS04G0640500 PROTEIN"/>
    <property type="match status" value="1"/>
</dbReference>
<evidence type="ECO:0000259" key="2">
    <source>
        <dbReference type="Pfam" id="PF03109"/>
    </source>
</evidence>
<feature type="domain" description="ABC1 atypical kinase-like" evidence="2">
    <location>
        <begin position="294"/>
        <end position="508"/>
    </location>
</feature>
<keyword evidence="4" id="KW-1185">Reference proteome</keyword>
<dbReference type="CDD" id="cd05121">
    <property type="entry name" value="ABC1_ADCK3-like"/>
    <property type="match status" value="1"/>
</dbReference>
<accession>A0ABD0UI15</accession>
<sequence length="893" mass="100093">MLLLHQTSASCFPARPNSCQRLFSAGGNRCHHMIFSLGTRRRFLTVVAKAAPDGDVDTFTKYSGYLFENGVLSEAEFLDEYDLRSIAAIYRRKPFLVLRRFVQIGTKFGRWFAVRYIDRLLERSDEMFKIRASELRMILLELGPSTKNVKDDVFDVNGRDNGCYIVSEGSNFIETLKLQSSLSTYGGIVVSMVVVRHWCLEGLQTISQFHELEANYRRLTTGGEVKRNATDNRANSTDPGPTVGFSGCSVLELAVGFVGCLVPGLAVSLPWKIPMFIRVLDVIPPAYLNELSLLQDQIAPFSTELAFNIMEKELGLPIDGLFSEISPEPVAAASLGQVYQARLCSSGKIIAIKVQRPGVQAAISLDIYILRYLAGLIKKAAKLNTDLQAVLDEWASSLFRDFTLNTGKSHLMQEMDYIEEAKNGLKFRKLYGKLQHVFVPEMYVNQSSRRVLIMEWVEGKKLAEVKDLYLVEVGVYCSLSQLLEYGFYHADPHPGNLLRTSDGKLAYLAGERAAGKLLKSLDSNEELLDSRCCLWKALDSSGYNGSRVLDGTQNLSRILDSNLGGKISDFGMMGEFRQELRDGFIQACLHLVNRDFDSLAKDFVTLGLLPPTAQKDEVTKALTDVFEDAVNKGVRNISFEDLSANLGLTMYKFKFRIPSYFFLVIRSLAVLEGIAIGFDPNYKVLSSSYPWIARKVLTDSSPQLRSTLQTLLYKSLRAKNEQSFARSQLESTDSSTAMKQAVSFTLSAKGAFVREILLQEFAKGLDALGLATMNYVSSSTSIILFSSVPMADEDRNNLRTLSRLIRLLYRLQKQDYTSAESRDANDRNETKVGMEEVSMVLYQMTSVQDILPIFSIIPELPVESQQELVRLPVDLAARLVSRMVARTIRRFFT</sequence>
<dbReference type="EMBL" id="JANQDX010000014">
    <property type="protein sequence ID" value="KAL0912494.1"/>
    <property type="molecule type" value="Genomic_DNA"/>
</dbReference>
<dbReference type="AlphaFoldDB" id="A0ABD0UI15"/>
<dbReference type="Pfam" id="PF03109">
    <property type="entry name" value="ABC1"/>
    <property type="match status" value="1"/>
</dbReference>
<gene>
    <name evidence="3" type="ORF">M5K25_018468</name>
</gene>
<proteinExistence type="inferred from homology"/>
<evidence type="ECO:0000313" key="4">
    <source>
        <dbReference type="Proteomes" id="UP001552299"/>
    </source>
</evidence>
<dbReference type="InterPro" id="IPR011009">
    <property type="entry name" value="Kinase-like_dom_sf"/>
</dbReference>
<organism evidence="3 4">
    <name type="scientific">Dendrobium thyrsiflorum</name>
    <name type="common">Pinecone-like raceme dendrobium</name>
    <name type="synonym">Orchid</name>
    <dbReference type="NCBI Taxonomy" id="117978"/>
    <lineage>
        <taxon>Eukaryota</taxon>
        <taxon>Viridiplantae</taxon>
        <taxon>Streptophyta</taxon>
        <taxon>Embryophyta</taxon>
        <taxon>Tracheophyta</taxon>
        <taxon>Spermatophyta</taxon>
        <taxon>Magnoliopsida</taxon>
        <taxon>Liliopsida</taxon>
        <taxon>Asparagales</taxon>
        <taxon>Orchidaceae</taxon>
        <taxon>Epidendroideae</taxon>
        <taxon>Malaxideae</taxon>
        <taxon>Dendrobiinae</taxon>
        <taxon>Dendrobium</taxon>
    </lineage>
</organism>
<dbReference type="Proteomes" id="UP001552299">
    <property type="component" value="Unassembled WGS sequence"/>
</dbReference>
<reference evidence="3 4" key="1">
    <citation type="journal article" date="2024" name="Plant Biotechnol. J.">
        <title>Dendrobium thyrsiflorum genome and its molecular insights into genes involved in important horticultural traits.</title>
        <authorList>
            <person name="Chen B."/>
            <person name="Wang J.Y."/>
            <person name="Zheng P.J."/>
            <person name="Li K.L."/>
            <person name="Liang Y.M."/>
            <person name="Chen X.F."/>
            <person name="Zhang C."/>
            <person name="Zhao X."/>
            <person name="He X."/>
            <person name="Zhang G.Q."/>
            <person name="Liu Z.J."/>
            <person name="Xu Q."/>
        </authorList>
    </citation>
    <scope>NUCLEOTIDE SEQUENCE [LARGE SCALE GENOMIC DNA]</scope>
    <source>
        <strain evidence="3">GZMU011</strain>
    </source>
</reference>
<dbReference type="InterPro" id="IPR050154">
    <property type="entry name" value="UbiB_kinase"/>
</dbReference>
<comment type="caution">
    <text evidence="3">The sequence shown here is derived from an EMBL/GenBank/DDBJ whole genome shotgun (WGS) entry which is preliminary data.</text>
</comment>
<evidence type="ECO:0000256" key="1">
    <source>
        <dbReference type="ARBA" id="ARBA00009670"/>
    </source>
</evidence>
<dbReference type="SUPFAM" id="SSF56112">
    <property type="entry name" value="Protein kinase-like (PK-like)"/>
    <property type="match status" value="1"/>
</dbReference>
<name>A0ABD0UI15_DENTH</name>
<dbReference type="PANTHER" id="PTHR10566">
    <property type="entry name" value="CHAPERONE-ACTIVITY OF BC1 COMPLEX CABC1 -RELATED"/>
    <property type="match status" value="1"/>
</dbReference>
<dbReference type="InterPro" id="IPR004147">
    <property type="entry name" value="ABC1_dom"/>
</dbReference>
<evidence type="ECO:0000313" key="3">
    <source>
        <dbReference type="EMBL" id="KAL0912494.1"/>
    </source>
</evidence>
<comment type="similarity">
    <text evidence="1">Belongs to the protein kinase superfamily. ADCK protein kinase family.</text>
</comment>
<protein>
    <recommendedName>
        <fullName evidence="2">ABC1 atypical kinase-like domain-containing protein</fullName>
    </recommendedName>
</protein>